<name>A0ABQ5YFA4_9NEIS</name>
<evidence type="ECO:0000313" key="2">
    <source>
        <dbReference type="Proteomes" id="UP001156706"/>
    </source>
</evidence>
<evidence type="ECO:0000313" key="1">
    <source>
        <dbReference type="EMBL" id="GLR13256.1"/>
    </source>
</evidence>
<dbReference type="NCBIfam" id="TIGR03495">
    <property type="entry name" value="phage_LysB"/>
    <property type="match status" value="1"/>
</dbReference>
<organism evidence="1 2">
    <name type="scientific">Chitinimonas prasina</name>
    <dbReference type="NCBI Taxonomy" id="1434937"/>
    <lineage>
        <taxon>Bacteria</taxon>
        <taxon>Pseudomonadati</taxon>
        <taxon>Pseudomonadota</taxon>
        <taxon>Betaproteobacteria</taxon>
        <taxon>Neisseriales</taxon>
        <taxon>Chitinibacteraceae</taxon>
        <taxon>Chitinimonas</taxon>
    </lineage>
</organism>
<dbReference type="Proteomes" id="UP001156706">
    <property type="component" value="Unassembled WGS sequence"/>
</dbReference>
<dbReference type="InterPro" id="IPR020000">
    <property type="entry name" value="Phage_P2_LysB"/>
</dbReference>
<accession>A0ABQ5YFA4</accession>
<gene>
    <name evidence="1" type="ORF">GCM10007907_20460</name>
</gene>
<keyword evidence="2" id="KW-1185">Reference proteome</keyword>
<proteinExistence type="predicted"/>
<reference evidence="2" key="1">
    <citation type="journal article" date="2019" name="Int. J. Syst. Evol. Microbiol.">
        <title>The Global Catalogue of Microorganisms (GCM) 10K type strain sequencing project: providing services to taxonomists for standard genome sequencing and annotation.</title>
        <authorList>
            <consortium name="The Broad Institute Genomics Platform"/>
            <consortium name="The Broad Institute Genome Sequencing Center for Infectious Disease"/>
            <person name="Wu L."/>
            <person name="Ma J."/>
        </authorList>
    </citation>
    <scope>NUCLEOTIDE SEQUENCE [LARGE SCALE GENOMIC DNA]</scope>
    <source>
        <strain evidence="2">NBRC 110044</strain>
    </source>
</reference>
<evidence type="ECO:0008006" key="3">
    <source>
        <dbReference type="Google" id="ProtNLM"/>
    </source>
</evidence>
<protein>
    <recommendedName>
        <fullName evidence="3">LysB family phage lysis regulatory protein</fullName>
    </recommendedName>
</protein>
<comment type="caution">
    <text evidence="1">The sequence shown here is derived from an EMBL/GenBank/DDBJ whole genome shotgun (WGS) entry which is preliminary data.</text>
</comment>
<sequence>MIRALIVALAVSLAGNVGLGWYSQVSTRNAELALANAKADQREAVIQQQGDQINTLQAINQRHDALQAEVHQVVASLGDLATRNVQRYERLERENQALRTWGDTLLPADLVRLRQRPAFDTAAAYRQWLSDTDQMFATTSQPPDEPGLETRP</sequence>
<dbReference type="EMBL" id="BSOG01000002">
    <property type="protein sequence ID" value="GLR13256.1"/>
    <property type="molecule type" value="Genomic_DNA"/>
</dbReference>